<dbReference type="GO" id="GO:0005829">
    <property type="term" value="C:cytosol"/>
    <property type="evidence" value="ECO:0007669"/>
    <property type="project" value="TreeGrafter"/>
</dbReference>
<dbReference type="InterPro" id="IPR011006">
    <property type="entry name" value="CheY-like_superfamily"/>
</dbReference>
<evidence type="ECO:0000259" key="9">
    <source>
        <dbReference type="PROSITE" id="PS51755"/>
    </source>
</evidence>
<keyword evidence="4 7" id="KW-0238">DNA-binding</keyword>
<dbReference type="OrthoDB" id="2641503at2"/>
<accession>A0A4R5KQ77</accession>
<feature type="domain" description="OmpR/PhoB-type" evidence="9">
    <location>
        <begin position="141"/>
        <end position="242"/>
    </location>
</feature>
<dbReference type="InterPro" id="IPR039420">
    <property type="entry name" value="WalR-like"/>
</dbReference>
<keyword evidence="3" id="KW-0805">Transcription regulation</keyword>
<evidence type="ECO:0000256" key="3">
    <source>
        <dbReference type="ARBA" id="ARBA00023015"/>
    </source>
</evidence>
<dbReference type="SUPFAM" id="SSF52172">
    <property type="entry name" value="CheY-like"/>
    <property type="match status" value="1"/>
</dbReference>
<keyword evidence="2" id="KW-0902">Two-component regulatory system</keyword>
<dbReference type="Gene3D" id="6.10.250.690">
    <property type="match status" value="1"/>
</dbReference>
<feature type="modified residue" description="4-aspartylphosphate" evidence="6">
    <location>
        <position position="52"/>
    </location>
</feature>
<dbReference type="InterPro" id="IPR001789">
    <property type="entry name" value="Sig_transdc_resp-reg_receiver"/>
</dbReference>
<sequence length="243" mass="27764">MPRVLIIEDDTIIGEMLKLYLSEEDFVVHRVETGHDSFHALDAFKPDVILLDLILPDVDGAELCSLLRNRTPVPILIVSMKNKVTDRIQALSSGADDYLSKPFSMQELKARIIAQLRRSQTRLSRENLPADAAEAAKPAREAAAHLPEPWLELDMDRRTLIVQNQPVDITFSEFEIMKLFYSYPGKVFSRDELINAIRGIDSFVNDRSIDVHVTNLRKKIELNPKQPKHIKTVWGVGYKFEIM</sequence>
<dbReference type="GO" id="GO:0000156">
    <property type="term" value="F:phosphorelay response regulator activity"/>
    <property type="evidence" value="ECO:0007669"/>
    <property type="project" value="TreeGrafter"/>
</dbReference>
<comment type="caution">
    <text evidence="10">The sequence shown here is derived from an EMBL/GenBank/DDBJ whole genome shotgun (WGS) entry which is preliminary data.</text>
</comment>
<keyword evidence="11" id="KW-1185">Reference proteome</keyword>
<evidence type="ECO:0000256" key="7">
    <source>
        <dbReference type="PROSITE-ProRule" id="PRU01091"/>
    </source>
</evidence>
<dbReference type="InterPro" id="IPR001867">
    <property type="entry name" value="OmpR/PhoB-type_DNA-bd"/>
</dbReference>
<dbReference type="PANTHER" id="PTHR48111">
    <property type="entry name" value="REGULATOR OF RPOS"/>
    <property type="match status" value="1"/>
</dbReference>
<evidence type="ECO:0000256" key="5">
    <source>
        <dbReference type="ARBA" id="ARBA00023163"/>
    </source>
</evidence>
<dbReference type="Gene3D" id="3.40.50.2300">
    <property type="match status" value="1"/>
</dbReference>
<dbReference type="Pfam" id="PF00072">
    <property type="entry name" value="Response_reg"/>
    <property type="match status" value="1"/>
</dbReference>
<protein>
    <submittedName>
        <fullName evidence="10">Response regulator transcription factor</fullName>
    </submittedName>
</protein>
<dbReference type="RefSeq" id="WP_133229373.1">
    <property type="nucleotide sequence ID" value="NZ_SMRT01000006.1"/>
</dbReference>
<dbReference type="PROSITE" id="PS50110">
    <property type="entry name" value="RESPONSE_REGULATORY"/>
    <property type="match status" value="1"/>
</dbReference>
<organism evidence="10 11">
    <name type="scientific">Paenibacillus piri</name>
    <dbReference type="NCBI Taxonomy" id="2547395"/>
    <lineage>
        <taxon>Bacteria</taxon>
        <taxon>Bacillati</taxon>
        <taxon>Bacillota</taxon>
        <taxon>Bacilli</taxon>
        <taxon>Bacillales</taxon>
        <taxon>Paenibacillaceae</taxon>
        <taxon>Paenibacillus</taxon>
    </lineage>
</organism>
<gene>
    <name evidence="10" type="ORF">E1757_14870</name>
</gene>
<dbReference type="AlphaFoldDB" id="A0A4R5KQ77"/>
<dbReference type="Gene3D" id="1.10.10.10">
    <property type="entry name" value="Winged helix-like DNA-binding domain superfamily/Winged helix DNA-binding domain"/>
    <property type="match status" value="1"/>
</dbReference>
<dbReference type="Pfam" id="PF00486">
    <property type="entry name" value="Trans_reg_C"/>
    <property type="match status" value="1"/>
</dbReference>
<reference evidence="10 11" key="1">
    <citation type="submission" date="2019-03" db="EMBL/GenBank/DDBJ databases">
        <title>This is whole genome sequence of Paenibacillus sp MS74 strain.</title>
        <authorList>
            <person name="Trinh H.N."/>
        </authorList>
    </citation>
    <scope>NUCLEOTIDE SEQUENCE [LARGE SCALE GENOMIC DNA]</scope>
    <source>
        <strain evidence="10 11">MS74</strain>
    </source>
</reference>
<name>A0A4R5KQ77_9BACL</name>
<dbReference type="SUPFAM" id="SSF46894">
    <property type="entry name" value="C-terminal effector domain of the bipartite response regulators"/>
    <property type="match status" value="1"/>
</dbReference>
<dbReference type="GO" id="GO:0006355">
    <property type="term" value="P:regulation of DNA-templated transcription"/>
    <property type="evidence" value="ECO:0007669"/>
    <property type="project" value="InterPro"/>
</dbReference>
<proteinExistence type="predicted"/>
<dbReference type="InterPro" id="IPR036388">
    <property type="entry name" value="WH-like_DNA-bd_sf"/>
</dbReference>
<evidence type="ECO:0000259" key="8">
    <source>
        <dbReference type="PROSITE" id="PS50110"/>
    </source>
</evidence>
<keyword evidence="5" id="KW-0804">Transcription</keyword>
<dbReference type="CDD" id="cd00383">
    <property type="entry name" value="trans_reg_C"/>
    <property type="match status" value="1"/>
</dbReference>
<evidence type="ECO:0000256" key="2">
    <source>
        <dbReference type="ARBA" id="ARBA00023012"/>
    </source>
</evidence>
<keyword evidence="1 6" id="KW-0597">Phosphoprotein</keyword>
<evidence type="ECO:0000313" key="11">
    <source>
        <dbReference type="Proteomes" id="UP000295636"/>
    </source>
</evidence>
<dbReference type="SMART" id="SM00862">
    <property type="entry name" value="Trans_reg_C"/>
    <property type="match status" value="1"/>
</dbReference>
<evidence type="ECO:0000256" key="4">
    <source>
        <dbReference type="ARBA" id="ARBA00023125"/>
    </source>
</evidence>
<dbReference type="PROSITE" id="PS51755">
    <property type="entry name" value="OMPR_PHOB"/>
    <property type="match status" value="1"/>
</dbReference>
<dbReference type="GO" id="GO:0000976">
    <property type="term" value="F:transcription cis-regulatory region binding"/>
    <property type="evidence" value="ECO:0007669"/>
    <property type="project" value="TreeGrafter"/>
</dbReference>
<dbReference type="Proteomes" id="UP000295636">
    <property type="component" value="Unassembled WGS sequence"/>
</dbReference>
<dbReference type="EMBL" id="SMRT01000006">
    <property type="protein sequence ID" value="TDF97118.1"/>
    <property type="molecule type" value="Genomic_DNA"/>
</dbReference>
<evidence type="ECO:0000313" key="10">
    <source>
        <dbReference type="EMBL" id="TDF97118.1"/>
    </source>
</evidence>
<dbReference type="PANTHER" id="PTHR48111:SF1">
    <property type="entry name" value="TWO-COMPONENT RESPONSE REGULATOR ORR33"/>
    <property type="match status" value="1"/>
</dbReference>
<dbReference type="SMART" id="SM00448">
    <property type="entry name" value="REC"/>
    <property type="match status" value="1"/>
</dbReference>
<evidence type="ECO:0000256" key="1">
    <source>
        <dbReference type="ARBA" id="ARBA00022553"/>
    </source>
</evidence>
<dbReference type="InterPro" id="IPR016032">
    <property type="entry name" value="Sig_transdc_resp-reg_C-effctor"/>
</dbReference>
<feature type="domain" description="Response regulatory" evidence="8">
    <location>
        <begin position="3"/>
        <end position="116"/>
    </location>
</feature>
<dbReference type="GO" id="GO:0032993">
    <property type="term" value="C:protein-DNA complex"/>
    <property type="evidence" value="ECO:0007669"/>
    <property type="project" value="TreeGrafter"/>
</dbReference>
<evidence type="ECO:0000256" key="6">
    <source>
        <dbReference type="PROSITE-ProRule" id="PRU00169"/>
    </source>
</evidence>
<feature type="DNA-binding region" description="OmpR/PhoB-type" evidence="7">
    <location>
        <begin position="141"/>
        <end position="242"/>
    </location>
</feature>